<protein>
    <submittedName>
        <fullName evidence="7">GntR family transcriptional regulator / MocR family aminotransferase</fullName>
    </submittedName>
</protein>
<dbReference type="AlphaFoldDB" id="A0A1G9WKR7"/>
<reference evidence="7 8" key="1">
    <citation type="submission" date="2016-10" db="EMBL/GenBank/DDBJ databases">
        <authorList>
            <person name="de Groot N.N."/>
        </authorList>
    </citation>
    <scope>NUCLEOTIDE SEQUENCE [LARGE SCALE GENOMIC DNA]</scope>
    <source>
        <strain evidence="7 8">DSM 44149</strain>
    </source>
</reference>
<keyword evidence="2" id="KW-0663">Pyridoxal phosphate</keyword>
<dbReference type="InterPro" id="IPR036388">
    <property type="entry name" value="WH-like_DNA-bd_sf"/>
</dbReference>
<evidence type="ECO:0000313" key="7">
    <source>
        <dbReference type="EMBL" id="SDM85134.1"/>
    </source>
</evidence>
<dbReference type="Gene3D" id="3.40.640.10">
    <property type="entry name" value="Type I PLP-dependent aspartate aminotransferase-like (Major domain)"/>
    <property type="match status" value="1"/>
</dbReference>
<evidence type="ECO:0000256" key="5">
    <source>
        <dbReference type="ARBA" id="ARBA00023163"/>
    </source>
</evidence>
<dbReference type="STRING" id="211114.SAMN04489726_3671"/>
<dbReference type="PROSITE" id="PS50949">
    <property type="entry name" value="HTH_GNTR"/>
    <property type="match status" value="1"/>
</dbReference>
<dbReference type="Pfam" id="PF00392">
    <property type="entry name" value="GntR"/>
    <property type="match status" value="1"/>
</dbReference>
<keyword evidence="4" id="KW-0238">DNA-binding</keyword>
<evidence type="ECO:0000256" key="1">
    <source>
        <dbReference type="ARBA" id="ARBA00005384"/>
    </source>
</evidence>
<feature type="domain" description="HTH gntR-type" evidence="6">
    <location>
        <begin position="13"/>
        <end position="81"/>
    </location>
</feature>
<dbReference type="EMBL" id="LT629701">
    <property type="protein sequence ID" value="SDM85134.1"/>
    <property type="molecule type" value="Genomic_DNA"/>
</dbReference>
<dbReference type="SMART" id="SM00345">
    <property type="entry name" value="HTH_GNTR"/>
    <property type="match status" value="1"/>
</dbReference>
<keyword evidence="5" id="KW-0804">Transcription</keyword>
<dbReference type="InterPro" id="IPR015424">
    <property type="entry name" value="PyrdxlP-dep_Trfase"/>
</dbReference>
<dbReference type="InterPro" id="IPR036390">
    <property type="entry name" value="WH_DNA-bd_sf"/>
</dbReference>
<name>A0A1G9WKR7_ALLAB</name>
<dbReference type="PANTHER" id="PTHR46577">
    <property type="entry name" value="HTH-TYPE TRANSCRIPTIONAL REGULATORY PROTEIN GABR"/>
    <property type="match status" value="1"/>
</dbReference>
<dbReference type="InterPro" id="IPR004839">
    <property type="entry name" value="Aminotransferase_I/II_large"/>
</dbReference>
<dbReference type="InterPro" id="IPR015421">
    <property type="entry name" value="PyrdxlP-dep_Trfase_major"/>
</dbReference>
<proteinExistence type="inferred from homology"/>
<dbReference type="RefSeq" id="WP_052407352.1">
    <property type="nucleotide sequence ID" value="NZ_JOEF01000008.1"/>
</dbReference>
<accession>A0A1G9WKR7</accession>
<dbReference type="eggNOG" id="COG1167">
    <property type="taxonomic scope" value="Bacteria"/>
</dbReference>
<dbReference type="Gene3D" id="1.10.10.10">
    <property type="entry name" value="Winged helix-like DNA-binding domain superfamily/Winged helix DNA-binding domain"/>
    <property type="match status" value="1"/>
</dbReference>
<dbReference type="GO" id="GO:0003677">
    <property type="term" value="F:DNA binding"/>
    <property type="evidence" value="ECO:0007669"/>
    <property type="project" value="UniProtKB-KW"/>
</dbReference>
<evidence type="ECO:0000256" key="3">
    <source>
        <dbReference type="ARBA" id="ARBA00023015"/>
    </source>
</evidence>
<dbReference type="InterPro" id="IPR051446">
    <property type="entry name" value="HTH_trans_reg/aminotransferase"/>
</dbReference>
<evidence type="ECO:0000313" key="8">
    <source>
        <dbReference type="Proteomes" id="UP000183376"/>
    </source>
</evidence>
<sequence length="451" mass="48042">MALPITIDRDCGVPIHRQIAEQLTELVERGVLGAGTRLPSTRALAASFGVSRGVAVAAYDLLFAAGVLRGRRGAGSYVQGLPSVRRTAGPMHGMPPPIDLRPGQSNLSRFPREAWRAAWRAAGHVLPRPAPPLGLPRLRAALAEYLERNRGLAMSRHEVIVTGGPSHSAELLVRAVCKTDDVIAVEDPAPWPLRAFAGALGPMVRPVPVWPDGLWLDLPAKARLVFTSPDGHDPLGTRMPLWRRRALLDWSRAADSVLVELGQEVPEHLEPVPSLLQLGDRAGAANAVAHIGSLRSLFGSALPLGYLVVPRRFVPRLEVVLTETVARPAPVPQEAAAELLQRGAVQRYRARLAELHALRLAAVRSGLEDLPVEVRGSVGAGTATVLLPPGITAGAVLERLRPKLVLDPMVFSGGEGLVLGCAHLDEATMRTAISLLGKAIAELTPVLSRAG</sequence>
<dbReference type="SUPFAM" id="SSF46785">
    <property type="entry name" value="Winged helix' DNA-binding domain"/>
    <property type="match status" value="1"/>
</dbReference>
<dbReference type="CDD" id="cd07377">
    <property type="entry name" value="WHTH_GntR"/>
    <property type="match status" value="1"/>
</dbReference>
<dbReference type="GO" id="GO:0030170">
    <property type="term" value="F:pyridoxal phosphate binding"/>
    <property type="evidence" value="ECO:0007669"/>
    <property type="project" value="InterPro"/>
</dbReference>
<organism evidence="7 8">
    <name type="scientific">Allokutzneria albata</name>
    <name type="common">Kibdelosporangium albatum</name>
    <dbReference type="NCBI Taxonomy" id="211114"/>
    <lineage>
        <taxon>Bacteria</taxon>
        <taxon>Bacillati</taxon>
        <taxon>Actinomycetota</taxon>
        <taxon>Actinomycetes</taxon>
        <taxon>Pseudonocardiales</taxon>
        <taxon>Pseudonocardiaceae</taxon>
        <taxon>Allokutzneria</taxon>
    </lineage>
</organism>
<keyword evidence="7" id="KW-0808">Transferase</keyword>
<dbReference type="Pfam" id="PF00155">
    <property type="entry name" value="Aminotran_1_2"/>
    <property type="match status" value="1"/>
</dbReference>
<keyword evidence="7" id="KW-0032">Aminotransferase</keyword>
<dbReference type="OrthoDB" id="3615556at2"/>
<keyword evidence="8" id="KW-1185">Reference proteome</keyword>
<dbReference type="GO" id="GO:0003700">
    <property type="term" value="F:DNA-binding transcription factor activity"/>
    <property type="evidence" value="ECO:0007669"/>
    <property type="project" value="InterPro"/>
</dbReference>
<evidence type="ECO:0000256" key="2">
    <source>
        <dbReference type="ARBA" id="ARBA00022898"/>
    </source>
</evidence>
<gene>
    <name evidence="7" type="ORF">SAMN04489726_3671</name>
</gene>
<dbReference type="SUPFAM" id="SSF53383">
    <property type="entry name" value="PLP-dependent transferases"/>
    <property type="match status" value="1"/>
</dbReference>
<evidence type="ECO:0000259" key="6">
    <source>
        <dbReference type="PROSITE" id="PS50949"/>
    </source>
</evidence>
<dbReference type="CDD" id="cd00609">
    <property type="entry name" value="AAT_like"/>
    <property type="match status" value="1"/>
</dbReference>
<evidence type="ECO:0000256" key="4">
    <source>
        <dbReference type="ARBA" id="ARBA00023125"/>
    </source>
</evidence>
<dbReference type="GO" id="GO:0008483">
    <property type="term" value="F:transaminase activity"/>
    <property type="evidence" value="ECO:0007669"/>
    <property type="project" value="UniProtKB-KW"/>
</dbReference>
<keyword evidence="3" id="KW-0805">Transcription regulation</keyword>
<dbReference type="InterPro" id="IPR000524">
    <property type="entry name" value="Tscrpt_reg_HTH_GntR"/>
</dbReference>
<comment type="similarity">
    <text evidence="1">In the C-terminal section; belongs to the class-I pyridoxal-phosphate-dependent aminotransferase family.</text>
</comment>
<dbReference type="Proteomes" id="UP000183376">
    <property type="component" value="Chromosome I"/>
</dbReference>
<dbReference type="PANTHER" id="PTHR46577:SF2">
    <property type="entry name" value="TRANSCRIPTIONAL REGULATORY PROTEIN"/>
    <property type="match status" value="1"/>
</dbReference>